<evidence type="ECO:0000313" key="2">
    <source>
        <dbReference type="Proteomes" id="UP000197596"/>
    </source>
</evidence>
<dbReference type="RefSeq" id="WP_088752544.1">
    <property type="nucleotide sequence ID" value="NZ_NJGU01000015.1"/>
</dbReference>
<proteinExistence type="predicted"/>
<dbReference type="Proteomes" id="UP000197596">
    <property type="component" value="Unassembled WGS sequence"/>
</dbReference>
<sequence>MKTIWITSLAKNPARVQAFTAVLKRYGLEAKGHFWTDEPAKMAWRVALDSLVEAKADVWLVLADDEEMAKPGVRYGLSLLAASLREGSGHGFPIVAMWPGKAPAADALPPLLRDALHLEEANAAWPAKIVAKANMPGKAQAPEYRLNVAGDEKLGQWFEIGPRAGNWDGVMFGVAGEGAEIDFQAVGEAGGLPEKTVLEYAQQGMKLQLGETEYTAWAVRNQVGPGQSYYARVKGCPASVLFMPYAEGGDAEATVLRLS</sequence>
<gene>
    <name evidence="1" type="ORF">CEJ42_21900</name>
</gene>
<evidence type="ECO:0000313" key="1">
    <source>
        <dbReference type="EMBL" id="OWY26795.1"/>
    </source>
</evidence>
<comment type="caution">
    <text evidence="1">The sequence shown here is derived from an EMBL/GenBank/DDBJ whole genome shotgun (WGS) entry which is preliminary data.</text>
</comment>
<evidence type="ECO:0008006" key="3">
    <source>
        <dbReference type="Google" id="ProtNLM"/>
    </source>
</evidence>
<organism evidence="1 2">
    <name type="scientific">Herbaspirillum robiniae</name>
    <dbReference type="NCBI Taxonomy" id="2014887"/>
    <lineage>
        <taxon>Bacteria</taxon>
        <taxon>Pseudomonadati</taxon>
        <taxon>Pseudomonadota</taxon>
        <taxon>Betaproteobacteria</taxon>
        <taxon>Burkholderiales</taxon>
        <taxon>Oxalobacteraceae</taxon>
        <taxon>Herbaspirillum</taxon>
    </lineage>
</organism>
<dbReference type="EMBL" id="NJGU01000015">
    <property type="protein sequence ID" value="OWY26795.1"/>
    <property type="molecule type" value="Genomic_DNA"/>
</dbReference>
<reference evidence="1 2" key="1">
    <citation type="submission" date="2017-06" db="EMBL/GenBank/DDBJ databases">
        <title>Herbaspirillum phytohormonus sp. nov., isolated from the root nodule of Robinia pseudoacacia in lead-zinc mine.</title>
        <authorList>
            <person name="Fan M."/>
            <person name="Lin Y."/>
        </authorList>
    </citation>
    <scope>NUCLEOTIDE SEQUENCE [LARGE SCALE GENOMIC DNA]</scope>
    <source>
        <strain evidence="1 2">HZ10</strain>
    </source>
</reference>
<protein>
    <recommendedName>
        <fullName evidence="3">TIR domain-containing protein</fullName>
    </recommendedName>
</protein>
<name>A0A246WKI4_9BURK</name>
<dbReference type="AlphaFoldDB" id="A0A246WKI4"/>
<accession>A0A246WKI4</accession>